<evidence type="ECO:0000256" key="1">
    <source>
        <dbReference type="ARBA" id="ARBA00001946"/>
    </source>
</evidence>
<reference evidence="4" key="1">
    <citation type="journal article" date="2021" name="Proc. Natl. Acad. Sci. U.S.A.">
        <title>A Catalog of Tens of Thousands of Viruses from Human Metagenomes Reveals Hidden Associations with Chronic Diseases.</title>
        <authorList>
            <person name="Tisza M.J."/>
            <person name="Buck C.B."/>
        </authorList>
    </citation>
    <scope>NUCLEOTIDE SEQUENCE</scope>
    <source>
        <strain evidence="4">CtoNH1</strain>
    </source>
</reference>
<accession>A0A8S5QT22</accession>
<evidence type="ECO:0000256" key="2">
    <source>
        <dbReference type="ARBA" id="ARBA00022842"/>
    </source>
</evidence>
<dbReference type="PROSITE" id="PS50164">
    <property type="entry name" value="GIY_YIG"/>
    <property type="match status" value="1"/>
</dbReference>
<evidence type="ECO:0000313" key="4">
    <source>
        <dbReference type="EMBL" id="DAE21804.1"/>
    </source>
</evidence>
<keyword evidence="2" id="KW-0460">Magnesium</keyword>
<dbReference type="CDD" id="cd10446">
    <property type="entry name" value="GIY-YIG_unchar_1"/>
    <property type="match status" value="1"/>
</dbReference>
<dbReference type="EMBL" id="BK015718">
    <property type="protein sequence ID" value="DAE21804.1"/>
    <property type="molecule type" value="Genomic_DNA"/>
</dbReference>
<protein>
    <submittedName>
        <fullName evidence="4">GIY-YIG nuclease superfamily protein</fullName>
    </submittedName>
</protein>
<evidence type="ECO:0000259" key="3">
    <source>
        <dbReference type="PROSITE" id="PS50164"/>
    </source>
</evidence>
<feature type="domain" description="GIY-YIG" evidence="3">
    <location>
        <begin position="198"/>
        <end position="295"/>
    </location>
</feature>
<dbReference type="InterPro" id="IPR035901">
    <property type="entry name" value="GIY-YIG_endonuc_sf"/>
</dbReference>
<comment type="cofactor">
    <cofactor evidence="1">
        <name>Mg(2+)</name>
        <dbReference type="ChEBI" id="CHEBI:18420"/>
    </cofactor>
</comment>
<organism evidence="4">
    <name type="scientific">Myoviridae sp. ctoNH1</name>
    <dbReference type="NCBI Taxonomy" id="2826695"/>
    <lineage>
        <taxon>Viruses</taxon>
        <taxon>Duplodnaviria</taxon>
        <taxon>Heunggongvirae</taxon>
        <taxon>Uroviricota</taxon>
        <taxon>Caudoviricetes</taxon>
    </lineage>
</organism>
<dbReference type="Gene3D" id="3.40.1440.10">
    <property type="entry name" value="GIY-YIG endonuclease"/>
    <property type="match status" value="1"/>
</dbReference>
<sequence length="296" mass="35159">MLLRSNVEEASISEYITFKYKKMINRTSMIKLDSILHIDNPRQFKVHFAVDNGEEQPLDVFVNDKDGWEGWNRWRGNRDDFSRKYIFSLIRFYHQRNRWLFGGVFEVLERNPNGYKVKLLDIHKEYIGRLLIKYPGPGARGRAFYLENHYSDMVVSELFEREYSGETFCGFDNINHSFEQIEHIIKGQRIDWRMALTNVKGVYLITDKSNGKHYVGSAYGDTGVWSRWSTYVHTGHGWNEGLSELIKLTGLEYARKNFQFSLLEFYSMKIDDDIIRGREQFWKEVLCSRTFGYNRN</sequence>
<proteinExistence type="predicted"/>
<dbReference type="InterPro" id="IPR000305">
    <property type="entry name" value="GIY-YIG_endonuc"/>
</dbReference>
<name>A0A8S5QT22_9CAUD</name>
<dbReference type="SUPFAM" id="SSF82771">
    <property type="entry name" value="GIY-YIG endonuclease"/>
    <property type="match status" value="1"/>
</dbReference>